<dbReference type="GO" id="GO:0008168">
    <property type="term" value="F:methyltransferase activity"/>
    <property type="evidence" value="ECO:0007669"/>
    <property type="project" value="InterPro"/>
</dbReference>
<organism evidence="2">
    <name type="scientific">marine sediment metagenome</name>
    <dbReference type="NCBI Taxonomy" id="412755"/>
    <lineage>
        <taxon>unclassified sequences</taxon>
        <taxon>metagenomes</taxon>
        <taxon>ecological metagenomes</taxon>
    </lineage>
</organism>
<dbReference type="InterPro" id="IPR035996">
    <property type="entry name" value="4pyrrol_Methylase_sf"/>
</dbReference>
<proteinExistence type="predicted"/>
<evidence type="ECO:0000313" key="2">
    <source>
        <dbReference type="EMBL" id="GAG15303.1"/>
    </source>
</evidence>
<dbReference type="Pfam" id="PF00590">
    <property type="entry name" value="TP_methylase"/>
    <property type="match status" value="1"/>
</dbReference>
<feature type="domain" description="Tetrapyrrole methylase" evidence="1">
    <location>
        <begin position="8"/>
        <end position="40"/>
    </location>
</feature>
<feature type="non-terminal residue" evidence="2">
    <location>
        <position position="42"/>
    </location>
</feature>
<dbReference type="AlphaFoldDB" id="X0VS55"/>
<dbReference type="SUPFAM" id="SSF53790">
    <property type="entry name" value="Tetrapyrrole methylase"/>
    <property type="match status" value="1"/>
</dbReference>
<dbReference type="InterPro" id="IPR014777">
    <property type="entry name" value="4pyrrole_Mease_sub1"/>
</dbReference>
<sequence>MEELVAAKITIIGLGPGDPELLTREAWKVLAESEEIYLRTVH</sequence>
<dbReference type="InterPro" id="IPR000878">
    <property type="entry name" value="4pyrrol_Mease"/>
</dbReference>
<name>X0VS55_9ZZZZ</name>
<dbReference type="EMBL" id="BARS01036428">
    <property type="protein sequence ID" value="GAG15303.1"/>
    <property type="molecule type" value="Genomic_DNA"/>
</dbReference>
<evidence type="ECO:0000259" key="1">
    <source>
        <dbReference type="Pfam" id="PF00590"/>
    </source>
</evidence>
<protein>
    <recommendedName>
        <fullName evidence="1">Tetrapyrrole methylase domain-containing protein</fullName>
    </recommendedName>
</protein>
<gene>
    <name evidence="2" type="ORF">S01H1_56000</name>
</gene>
<dbReference type="Gene3D" id="3.40.1010.10">
    <property type="entry name" value="Cobalt-precorrin-4 Transmethylase, Domain 1"/>
    <property type="match status" value="1"/>
</dbReference>
<reference evidence="2" key="1">
    <citation type="journal article" date="2014" name="Front. Microbiol.">
        <title>High frequency of phylogenetically diverse reductive dehalogenase-homologous genes in deep subseafloor sedimentary metagenomes.</title>
        <authorList>
            <person name="Kawai M."/>
            <person name="Futagami T."/>
            <person name="Toyoda A."/>
            <person name="Takaki Y."/>
            <person name="Nishi S."/>
            <person name="Hori S."/>
            <person name="Arai W."/>
            <person name="Tsubouchi T."/>
            <person name="Morono Y."/>
            <person name="Uchiyama I."/>
            <person name="Ito T."/>
            <person name="Fujiyama A."/>
            <person name="Inagaki F."/>
            <person name="Takami H."/>
        </authorList>
    </citation>
    <scope>NUCLEOTIDE SEQUENCE</scope>
    <source>
        <strain evidence="2">Expedition CK06-06</strain>
    </source>
</reference>
<comment type="caution">
    <text evidence="2">The sequence shown here is derived from an EMBL/GenBank/DDBJ whole genome shotgun (WGS) entry which is preliminary data.</text>
</comment>
<accession>X0VS55</accession>